<dbReference type="SUPFAM" id="SSF53448">
    <property type="entry name" value="Nucleotide-diphospho-sugar transferases"/>
    <property type="match status" value="1"/>
</dbReference>
<gene>
    <name evidence="2" type="ORF">BDFB_001484</name>
</gene>
<keyword evidence="2" id="KW-0808">Transferase</keyword>
<protein>
    <submittedName>
        <fullName evidence="2">UDP-GlcNAc:betaGal beta-1,3-N-acetylglucosaminyltransferase-like protein</fullName>
    </submittedName>
</protein>
<reference evidence="2 3" key="1">
    <citation type="submission" date="2017-03" db="EMBL/GenBank/DDBJ databases">
        <title>Genome of the blue death feigning beetle - Asbolus verrucosus.</title>
        <authorList>
            <person name="Rider S.D."/>
        </authorList>
    </citation>
    <scope>NUCLEOTIDE SEQUENCE [LARGE SCALE GENOMIC DNA]</scope>
    <source>
        <strain evidence="2">Butters</strain>
        <tissue evidence="2">Head and leg muscle</tissue>
    </source>
</reference>
<feature type="domain" description="Glycosyltransferase 2-like" evidence="1">
    <location>
        <begin position="8"/>
        <end position="181"/>
    </location>
</feature>
<dbReference type="OrthoDB" id="206708at2759"/>
<organism evidence="2 3">
    <name type="scientific">Asbolus verrucosus</name>
    <name type="common">Desert ironclad beetle</name>
    <dbReference type="NCBI Taxonomy" id="1661398"/>
    <lineage>
        <taxon>Eukaryota</taxon>
        <taxon>Metazoa</taxon>
        <taxon>Ecdysozoa</taxon>
        <taxon>Arthropoda</taxon>
        <taxon>Hexapoda</taxon>
        <taxon>Insecta</taxon>
        <taxon>Pterygota</taxon>
        <taxon>Neoptera</taxon>
        <taxon>Endopterygota</taxon>
        <taxon>Coleoptera</taxon>
        <taxon>Polyphaga</taxon>
        <taxon>Cucujiformia</taxon>
        <taxon>Tenebrionidae</taxon>
        <taxon>Pimeliinae</taxon>
        <taxon>Asbolus</taxon>
    </lineage>
</organism>
<dbReference type="GO" id="GO:0016758">
    <property type="term" value="F:hexosyltransferase activity"/>
    <property type="evidence" value="ECO:0007669"/>
    <property type="project" value="UniProtKB-ARBA"/>
</dbReference>
<dbReference type="EMBL" id="QDEB01008377">
    <property type="protein sequence ID" value="RZC42380.1"/>
    <property type="molecule type" value="Genomic_DNA"/>
</dbReference>
<accession>A0A482WAX9</accession>
<dbReference type="InterPro" id="IPR001173">
    <property type="entry name" value="Glyco_trans_2-like"/>
</dbReference>
<dbReference type="InterPro" id="IPR029044">
    <property type="entry name" value="Nucleotide-diphossugar_trans"/>
</dbReference>
<dbReference type="PANTHER" id="PTHR22916:SF3">
    <property type="entry name" value="UDP-GLCNAC:BETAGAL BETA-1,3-N-ACETYLGLUCOSAMINYLTRANSFERASE-LIKE PROTEIN 1"/>
    <property type="match status" value="1"/>
</dbReference>
<evidence type="ECO:0000259" key="1">
    <source>
        <dbReference type="Pfam" id="PF00535"/>
    </source>
</evidence>
<comment type="caution">
    <text evidence="2">The sequence shown here is derived from an EMBL/GenBank/DDBJ whole genome shotgun (WGS) entry which is preliminary data.</text>
</comment>
<dbReference type="AlphaFoldDB" id="A0A482WAX9"/>
<evidence type="ECO:0000313" key="2">
    <source>
        <dbReference type="EMBL" id="RZC42380.1"/>
    </source>
</evidence>
<name>A0A482WAX9_ASBVE</name>
<dbReference type="STRING" id="1661398.A0A482WAX9"/>
<dbReference type="PANTHER" id="PTHR22916">
    <property type="entry name" value="GLYCOSYLTRANSFERASE"/>
    <property type="match status" value="1"/>
</dbReference>
<sequence>MNQQVLISVIVPIYNGSPWIDQCFQAILQQKLTSNFRIEICVCDDASTDNTAQMLVRWKKIFEERGVPLKTYNNESGVPKGVGYSKNKAVNISSGAYLCFQDVDDLMLPTRILEQFERAEQLPNNTIIGSQFKRTPENSTQRYTQWANSLSARQLHDQIYTSHGPTVIMPTWFCHRSVFERSTIWNVRLKRLENVVLSKWKTFTIWNAGKQGRKLYNSLSEENQRKVAVLCDVDHNKIGKKYVSFCPETRRSGRPVDIVHFKDASPPFVICVKMNLTKGEFEDNLNMLHLTEDIDYVMFS</sequence>
<dbReference type="Pfam" id="PF00535">
    <property type="entry name" value="Glycos_transf_2"/>
    <property type="match status" value="1"/>
</dbReference>
<dbReference type="Proteomes" id="UP000292052">
    <property type="component" value="Unassembled WGS sequence"/>
</dbReference>
<proteinExistence type="predicted"/>
<evidence type="ECO:0000313" key="3">
    <source>
        <dbReference type="Proteomes" id="UP000292052"/>
    </source>
</evidence>
<dbReference type="Gene3D" id="3.90.550.10">
    <property type="entry name" value="Spore Coat Polysaccharide Biosynthesis Protein SpsA, Chain A"/>
    <property type="match status" value="1"/>
</dbReference>
<keyword evidence="3" id="KW-1185">Reference proteome</keyword>
<keyword evidence="2" id="KW-0328">Glycosyltransferase</keyword>